<dbReference type="HAMAP" id="MF_00402">
    <property type="entry name" value="Ribosomal_bL19"/>
    <property type="match status" value="1"/>
</dbReference>
<dbReference type="PANTHER" id="PTHR15680">
    <property type="entry name" value="RIBOSOMAL PROTEIN L19"/>
    <property type="match status" value="1"/>
</dbReference>
<dbReference type="SUPFAM" id="SSF50104">
    <property type="entry name" value="Translation proteins SH3-like domain"/>
    <property type="match status" value="1"/>
</dbReference>
<comment type="function">
    <text evidence="1 6 7">This protein is located at the 30S-50S ribosomal subunit interface and may play a role in the structure and function of the aminoacyl-tRNA binding site.</text>
</comment>
<gene>
    <name evidence="6" type="primary">rplS</name>
    <name evidence="8" type="ORF">KTA_19390</name>
</gene>
<sequence>MAEKQEIPKPAGRALLEAVERSQMRKDVPEIKSGDTVRLLVRVGEGKDERVQPFEGVVIRLHGGGVNRTFTVRRIAAHGIGVERTFLLHSPRLEKIEVLRHARVRRKQLYYLRERSGKSARLKEVRPMRKAEIAAREAAAAAAREALAEEQGGEE</sequence>
<evidence type="ECO:0000256" key="6">
    <source>
        <dbReference type="HAMAP-Rule" id="MF_00402"/>
    </source>
</evidence>
<comment type="similarity">
    <text evidence="2 6 7">Belongs to the bacterial ribosomal protein bL19 family.</text>
</comment>
<protein>
    <recommendedName>
        <fullName evidence="5 6">Large ribosomal subunit protein bL19</fullName>
    </recommendedName>
</protein>
<dbReference type="InterPro" id="IPR008991">
    <property type="entry name" value="Translation_prot_SH3-like_sf"/>
</dbReference>
<dbReference type="PRINTS" id="PR00061">
    <property type="entry name" value="RIBOSOMALL19"/>
</dbReference>
<organism evidence="8">
    <name type="scientific">Thermogemmatispora argillosa</name>
    <dbReference type="NCBI Taxonomy" id="2045280"/>
    <lineage>
        <taxon>Bacteria</taxon>
        <taxon>Bacillati</taxon>
        <taxon>Chloroflexota</taxon>
        <taxon>Ktedonobacteria</taxon>
        <taxon>Thermogemmatisporales</taxon>
        <taxon>Thermogemmatisporaceae</taxon>
        <taxon>Thermogemmatispora</taxon>
    </lineage>
</organism>
<evidence type="ECO:0000256" key="5">
    <source>
        <dbReference type="ARBA" id="ARBA00035171"/>
    </source>
</evidence>
<keyword evidence="3 6" id="KW-0689">Ribosomal protein</keyword>
<dbReference type="Gene3D" id="2.30.30.790">
    <property type="match status" value="1"/>
</dbReference>
<evidence type="ECO:0000256" key="1">
    <source>
        <dbReference type="ARBA" id="ARBA00002349"/>
    </source>
</evidence>
<dbReference type="EMBL" id="AP019377">
    <property type="protein sequence ID" value="BBH93740.1"/>
    <property type="molecule type" value="Genomic_DNA"/>
</dbReference>
<evidence type="ECO:0000256" key="2">
    <source>
        <dbReference type="ARBA" id="ARBA00005781"/>
    </source>
</evidence>
<reference evidence="8" key="1">
    <citation type="submission" date="2018-12" db="EMBL/GenBank/DDBJ databases">
        <title>Novel natural products biosynthetic potential of the class Ktedonobacteria.</title>
        <authorList>
            <person name="Zheng Y."/>
            <person name="Saitou A."/>
            <person name="Wang C.M."/>
            <person name="Toyoda A."/>
            <person name="Minakuchi Y."/>
            <person name="Sekiguchi Y."/>
            <person name="Ueda K."/>
            <person name="Takano H."/>
            <person name="Sakai Y."/>
            <person name="Yokota A."/>
            <person name="Yabe S."/>
        </authorList>
    </citation>
    <scope>NUCLEOTIDE SEQUENCE</scope>
    <source>
        <strain evidence="8">A3-2</strain>
    </source>
</reference>
<name>A0A455T1E6_9CHLR</name>
<evidence type="ECO:0000256" key="4">
    <source>
        <dbReference type="ARBA" id="ARBA00023274"/>
    </source>
</evidence>
<evidence type="ECO:0000256" key="7">
    <source>
        <dbReference type="RuleBase" id="RU000559"/>
    </source>
</evidence>
<evidence type="ECO:0000256" key="3">
    <source>
        <dbReference type="ARBA" id="ARBA00022980"/>
    </source>
</evidence>
<evidence type="ECO:0000313" key="8">
    <source>
        <dbReference type="EMBL" id="BBH93740.1"/>
    </source>
</evidence>
<dbReference type="GO" id="GO:0022625">
    <property type="term" value="C:cytosolic large ribosomal subunit"/>
    <property type="evidence" value="ECO:0007669"/>
    <property type="project" value="TreeGrafter"/>
</dbReference>
<keyword evidence="4 6" id="KW-0687">Ribonucleoprotein</keyword>
<dbReference type="InterPro" id="IPR001857">
    <property type="entry name" value="Ribosomal_bL19"/>
</dbReference>
<dbReference type="InterPro" id="IPR038657">
    <property type="entry name" value="Ribosomal_bL19_sf"/>
</dbReference>
<dbReference type="GO" id="GO:0006412">
    <property type="term" value="P:translation"/>
    <property type="evidence" value="ECO:0007669"/>
    <property type="project" value="UniProtKB-UniRule"/>
</dbReference>
<proteinExistence type="inferred from homology"/>
<accession>A0A455T1E6</accession>
<dbReference type="PANTHER" id="PTHR15680:SF9">
    <property type="entry name" value="LARGE RIBOSOMAL SUBUNIT PROTEIN BL19M"/>
    <property type="match status" value="1"/>
</dbReference>
<dbReference type="GO" id="GO:0003735">
    <property type="term" value="F:structural constituent of ribosome"/>
    <property type="evidence" value="ECO:0007669"/>
    <property type="project" value="InterPro"/>
</dbReference>
<dbReference type="NCBIfam" id="TIGR01024">
    <property type="entry name" value="rplS_bact"/>
    <property type="match status" value="1"/>
</dbReference>
<dbReference type="Pfam" id="PF01245">
    <property type="entry name" value="Ribosomal_L19"/>
    <property type="match status" value="1"/>
</dbReference>
<dbReference type="AlphaFoldDB" id="A0A455T1E6"/>